<evidence type="ECO:0000256" key="1">
    <source>
        <dbReference type="SAM" id="MobiDB-lite"/>
    </source>
</evidence>
<organism evidence="2 3">
    <name type="scientific">Ornithinimicrobium faecis</name>
    <dbReference type="NCBI Taxonomy" id="2934158"/>
    <lineage>
        <taxon>Bacteria</taxon>
        <taxon>Bacillati</taxon>
        <taxon>Actinomycetota</taxon>
        <taxon>Actinomycetes</taxon>
        <taxon>Micrococcales</taxon>
        <taxon>Ornithinimicrobiaceae</taxon>
        <taxon>Ornithinimicrobium</taxon>
    </lineage>
</organism>
<dbReference type="RefSeq" id="WP_252593823.1">
    <property type="nucleotide sequence ID" value="NZ_CP099489.1"/>
</dbReference>
<dbReference type="EMBL" id="CP099489">
    <property type="protein sequence ID" value="USQ80447.1"/>
    <property type="molecule type" value="Genomic_DNA"/>
</dbReference>
<gene>
    <name evidence="2" type="ORF">NF556_01925</name>
</gene>
<name>A0ABY4YV25_9MICO</name>
<sequence length="247" mass="25899">MKVSSAMTAQALAKKGSDVRRYCLPFIALGLLVGLTGCSSASTDDPPAAVAASQSPSTPRPTAEALAVDRPAMTTDAASTTTGGEESRSEASGEEPSVQEAVTSEGDVKPTRAELPVPAIPNDEIREIYGPDSPEPAEGVVGTLCNLNRPHLEELSARVLVEGQLDDQMLRIAALSLSDDLGVWEGLAWQVPSAEDEIEMAREIYAHWEYAVGLVDAGDQQGALEEWNAAVDLVEDLPAGDVAEVGC</sequence>
<proteinExistence type="predicted"/>
<protein>
    <submittedName>
        <fullName evidence="2">Uncharacterized protein</fullName>
    </submittedName>
</protein>
<reference evidence="2" key="1">
    <citation type="submission" date="2022-06" db="EMBL/GenBank/DDBJ databases">
        <title>Ornithinimicrobium HY1793.</title>
        <authorList>
            <person name="Huang Y."/>
        </authorList>
    </citation>
    <scope>NUCLEOTIDE SEQUENCE</scope>
    <source>
        <strain evidence="2">HY1793</strain>
    </source>
</reference>
<accession>A0ABY4YV25</accession>
<keyword evidence="3" id="KW-1185">Reference proteome</keyword>
<evidence type="ECO:0000313" key="3">
    <source>
        <dbReference type="Proteomes" id="UP001056455"/>
    </source>
</evidence>
<feature type="region of interest" description="Disordered" evidence="1">
    <location>
        <begin position="41"/>
        <end position="114"/>
    </location>
</feature>
<feature type="compositionally biased region" description="Low complexity" evidence="1">
    <location>
        <begin position="46"/>
        <end position="57"/>
    </location>
</feature>
<evidence type="ECO:0000313" key="2">
    <source>
        <dbReference type="EMBL" id="USQ80447.1"/>
    </source>
</evidence>
<dbReference type="Proteomes" id="UP001056455">
    <property type="component" value="Chromosome"/>
</dbReference>